<keyword evidence="4" id="KW-0285">Flavoprotein</keyword>
<comment type="subcellular location">
    <subcellularLocation>
        <location evidence="2">Cytoplasm</location>
    </subcellularLocation>
</comment>
<dbReference type="PRINTS" id="PR00411">
    <property type="entry name" value="PNDRDTASEI"/>
</dbReference>
<dbReference type="Pfam" id="PF07992">
    <property type="entry name" value="Pyr_redox_2"/>
    <property type="match status" value="1"/>
</dbReference>
<dbReference type="GO" id="GO:0006103">
    <property type="term" value="P:2-oxoglutarate metabolic process"/>
    <property type="evidence" value="ECO:0007669"/>
    <property type="project" value="TreeGrafter"/>
</dbReference>
<dbReference type="GO" id="GO:0004148">
    <property type="term" value="F:dihydrolipoyl dehydrogenase (NADH) activity"/>
    <property type="evidence" value="ECO:0007669"/>
    <property type="project" value="InterPro"/>
</dbReference>
<dbReference type="GO" id="GO:0050660">
    <property type="term" value="F:flavin adenine dinucleotide binding"/>
    <property type="evidence" value="ECO:0007669"/>
    <property type="project" value="InterPro"/>
</dbReference>
<organism evidence="10">
    <name type="scientific">marine sediment metagenome</name>
    <dbReference type="NCBI Taxonomy" id="412755"/>
    <lineage>
        <taxon>unclassified sequences</taxon>
        <taxon>metagenomes</taxon>
        <taxon>ecological metagenomes</taxon>
    </lineage>
</organism>
<evidence type="ECO:0000259" key="9">
    <source>
        <dbReference type="Pfam" id="PF07992"/>
    </source>
</evidence>
<accession>X0SMU6</accession>
<dbReference type="Pfam" id="PF02852">
    <property type="entry name" value="Pyr_redox_dim"/>
    <property type="match status" value="1"/>
</dbReference>
<dbReference type="EMBL" id="BARS01000772">
    <property type="protein sequence ID" value="GAF82374.1"/>
    <property type="molecule type" value="Genomic_DNA"/>
</dbReference>
<dbReference type="FunFam" id="3.30.390.30:FF:000001">
    <property type="entry name" value="Dihydrolipoyl dehydrogenase"/>
    <property type="match status" value="1"/>
</dbReference>
<comment type="cofactor">
    <cofactor evidence="1">
        <name>FAD</name>
        <dbReference type="ChEBI" id="CHEBI:57692"/>
    </cofactor>
</comment>
<dbReference type="PANTHER" id="PTHR22912:SF217">
    <property type="entry name" value="DIHYDROLIPOYL DEHYDROGENASE"/>
    <property type="match status" value="1"/>
</dbReference>
<comment type="similarity">
    <text evidence="3">Belongs to the class-I pyridine nucleotide-disulfide oxidoreductase family.</text>
</comment>
<dbReference type="SUPFAM" id="SSF55424">
    <property type="entry name" value="FAD/NAD-linked reductases, dimerisation (C-terminal) domain"/>
    <property type="match status" value="1"/>
</dbReference>
<dbReference type="Gene3D" id="3.30.390.30">
    <property type="match status" value="1"/>
</dbReference>
<evidence type="ECO:0008006" key="11">
    <source>
        <dbReference type="Google" id="ProtNLM"/>
    </source>
</evidence>
<dbReference type="InterPro" id="IPR001100">
    <property type="entry name" value="Pyr_nuc-diS_OxRdtase"/>
</dbReference>
<reference evidence="10" key="1">
    <citation type="journal article" date="2014" name="Front. Microbiol.">
        <title>High frequency of phylogenetically diverse reductive dehalogenase-homologous genes in deep subseafloor sedimentary metagenomes.</title>
        <authorList>
            <person name="Kawai M."/>
            <person name="Futagami T."/>
            <person name="Toyoda A."/>
            <person name="Takaki Y."/>
            <person name="Nishi S."/>
            <person name="Hori S."/>
            <person name="Arai W."/>
            <person name="Tsubouchi T."/>
            <person name="Morono Y."/>
            <person name="Uchiyama I."/>
            <person name="Ito T."/>
            <person name="Fujiyama A."/>
            <person name="Inagaki F."/>
            <person name="Takami H."/>
        </authorList>
    </citation>
    <scope>NUCLEOTIDE SEQUENCE</scope>
    <source>
        <strain evidence="10">Expedition CK06-06</strain>
    </source>
</reference>
<evidence type="ECO:0000313" key="10">
    <source>
        <dbReference type="EMBL" id="GAF82374.1"/>
    </source>
</evidence>
<gene>
    <name evidence="10" type="ORF">S01H1_01720</name>
</gene>
<evidence type="ECO:0000256" key="7">
    <source>
        <dbReference type="ARBA" id="ARBA00023027"/>
    </source>
</evidence>
<dbReference type="AlphaFoldDB" id="X0SMU6"/>
<dbReference type="GO" id="GO:0005737">
    <property type="term" value="C:cytoplasm"/>
    <property type="evidence" value="ECO:0007669"/>
    <property type="project" value="UniProtKB-SubCell"/>
</dbReference>
<evidence type="ECO:0000256" key="4">
    <source>
        <dbReference type="ARBA" id="ARBA00022630"/>
    </source>
</evidence>
<keyword evidence="6" id="KW-0560">Oxidoreductase</keyword>
<feature type="domain" description="Pyridine nucleotide-disulphide oxidoreductase dimerisation" evidence="8">
    <location>
        <begin position="279"/>
        <end position="387"/>
    </location>
</feature>
<sequence>SEEFGIQVKDYSFDFPAIMKRKDQITRRLSSGVEKLMKANQVRVIRGEGQIVEPGTVEVLDAEGQKEVIKTKNIIIATGSSVMKLPIPGLDLEGVITSDEALSLSELPSKMIIIGGGMIGIEFAGIFKALGVEVTVVEMLPTILLPIDEEIVLRLTQLLKKKEIEILTDCKVKGIKKNNQNLEVLVSTTDGEKKLETEKVLLAAGRVPELGNINVQGLGIELDRKAIKVDEKMRTNIPGIYAVGDVVGKIMLAHVASREGVVAVENITGKEVLMDYRAVPNCVFSMPEVASVGLTEEESRKENSNIKVSKFPFIANGKALGMGETEGMVKIIANSDTLKLLGVHILGAHASDLIAEGALALSMEATAREIVNTIHAHPTLAETTAEAVEGITGKPIHREGIEMDPRYKCLNCGRIWRSGEIMVICPICRSKGIKIRDGVDIREV</sequence>
<feature type="domain" description="FAD/NAD(P)-binding" evidence="9">
    <location>
        <begin position="20"/>
        <end position="260"/>
    </location>
</feature>
<dbReference type="InterPro" id="IPR036188">
    <property type="entry name" value="FAD/NAD-bd_sf"/>
</dbReference>
<evidence type="ECO:0000256" key="3">
    <source>
        <dbReference type="ARBA" id="ARBA00007532"/>
    </source>
</evidence>
<evidence type="ECO:0000256" key="1">
    <source>
        <dbReference type="ARBA" id="ARBA00001974"/>
    </source>
</evidence>
<evidence type="ECO:0000256" key="6">
    <source>
        <dbReference type="ARBA" id="ARBA00023002"/>
    </source>
</evidence>
<dbReference type="InterPro" id="IPR023753">
    <property type="entry name" value="FAD/NAD-binding_dom"/>
</dbReference>
<dbReference type="InterPro" id="IPR050151">
    <property type="entry name" value="Class-I_Pyr_Nuc-Dis_Oxidored"/>
</dbReference>
<protein>
    <recommendedName>
        <fullName evidence="11">Dihydrolipoyl dehydrogenase</fullName>
    </recommendedName>
</protein>
<evidence type="ECO:0000259" key="8">
    <source>
        <dbReference type="Pfam" id="PF02852"/>
    </source>
</evidence>
<evidence type="ECO:0000256" key="2">
    <source>
        <dbReference type="ARBA" id="ARBA00004496"/>
    </source>
</evidence>
<dbReference type="Gene3D" id="3.50.50.60">
    <property type="entry name" value="FAD/NAD(P)-binding domain"/>
    <property type="match status" value="2"/>
</dbReference>
<dbReference type="InterPro" id="IPR006258">
    <property type="entry name" value="Lipoamide_DH"/>
</dbReference>
<feature type="non-terminal residue" evidence="10">
    <location>
        <position position="1"/>
    </location>
</feature>
<dbReference type="PIRSF" id="PIRSF000350">
    <property type="entry name" value="Mercury_reductase_MerA"/>
    <property type="match status" value="1"/>
</dbReference>
<comment type="caution">
    <text evidence="10">The sequence shown here is derived from an EMBL/GenBank/DDBJ whole genome shotgun (WGS) entry which is preliminary data.</text>
</comment>
<keyword evidence="7" id="KW-0520">NAD</keyword>
<dbReference type="PRINTS" id="PR00368">
    <property type="entry name" value="FADPNR"/>
</dbReference>
<dbReference type="InterPro" id="IPR004099">
    <property type="entry name" value="Pyr_nucl-diS_OxRdtase_dimer"/>
</dbReference>
<dbReference type="SUPFAM" id="SSF51905">
    <property type="entry name" value="FAD/NAD(P)-binding domain"/>
    <property type="match status" value="1"/>
</dbReference>
<keyword evidence="5" id="KW-0274">FAD</keyword>
<dbReference type="NCBIfam" id="TIGR01350">
    <property type="entry name" value="lipoamide_DH"/>
    <property type="match status" value="1"/>
</dbReference>
<name>X0SMU6_9ZZZZ</name>
<dbReference type="PANTHER" id="PTHR22912">
    <property type="entry name" value="DISULFIDE OXIDOREDUCTASE"/>
    <property type="match status" value="1"/>
</dbReference>
<dbReference type="InterPro" id="IPR016156">
    <property type="entry name" value="FAD/NAD-linked_Rdtase_dimer_sf"/>
</dbReference>
<feature type="non-terminal residue" evidence="10">
    <location>
        <position position="444"/>
    </location>
</feature>
<proteinExistence type="inferred from homology"/>
<evidence type="ECO:0000256" key="5">
    <source>
        <dbReference type="ARBA" id="ARBA00022827"/>
    </source>
</evidence>